<dbReference type="Proteomes" id="UP000284706">
    <property type="component" value="Unassembled WGS sequence"/>
</dbReference>
<dbReference type="EMBL" id="NHYE01004912">
    <property type="protein sequence ID" value="PPQ80974.1"/>
    <property type="molecule type" value="Genomic_DNA"/>
</dbReference>
<sequence>MLPSQVKTSIEGTHRLFDHKSKKYIRITRRAESRDDVVDATLDGSAASYFEVKIDPSSTQFGAVTAVFISHLGENGVRRYLSYCWDEHASHYRAVLSTTPFSWAVRAQDAGKSLKFSIAWSTYFQLTVLDSKVVQVYDKGNNYQDWSFVA</sequence>
<protein>
    <submittedName>
        <fullName evidence="1">Uncharacterized protein</fullName>
    </submittedName>
</protein>
<accession>A0A409WR31</accession>
<evidence type="ECO:0000313" key="1">
    <source>
        <dbReference type="EMBL" id="PPQ80974.1"/>
    </source>
</evidence>
<comment type="caution">
    <text evidence="1">The sequence shown here is derived from an EMBL/GenBank/DDBJ whole genome shotgun (WGS) entry which is preliminary data.</text>
</comment>
<gene>
    <name evidence="1" type="ORF">CVT26_003521</name>
</gene>
<proteinExistence type="predicted"/>
<dbReference type="InParanoid" id="A0A409WR31"/>
<keyword evidence="2" id="KW-1185">Reference proteome</keyword>
<organism evidence="1 2">
    <name type="scientific">Gymnopilus dilepis</name>
    <dbReference type="NCBI Taxonomy" id="231916"/>
    <lineage>
        <taxon>Eukaryota</taxon>
        <taxon>Fungi</taxon>
        <taxon>Dikarya</taxon>
        <taxon>Basidiomycota</taxon>
        <taxon>Agaricomycotina</taxon>
        <taxon>Agaricomycetes</taxon>
        <taxon>Agaricomycetidae</taxon>
        <taxon>Agaricales</taxon>
        <taxon>Agaricineae</taxon>
        <taxon>Hymenogastraceae</taxon>
        <taxon>Gymnopilus</taxon>
    </lineage>
</organism>
<evidence type="ECO:0000313" key="2">
    <source>
        <dbReference type="Proteomes" id="UP000284706"/>
    </source>
</evidence>
<reference evidence="1 2" key="1">
    <citation type="journal article" date="2018" name="Evol. Lett.">
        <title>Horizontal gene cluster transfer increased hallucinogenic mushroom diversity.</title>
        <authorList>
            <person name="Reynolds H.T."/>
            <person name="Vijayakumar V."/>
            <person name="Gluck-Thaler E."/>
            <person name="Korotkin H.B."/>
            <person name="Matheny P.B."/>
            <person name="Slot J.C."/>
        </authorList>
    </citation>
    <scope>NUCLEOTIDE SEQUENCE [LARGE SCALE GENOMIC DNA]</scope>
    <source>
        <strain evidence="1 2">SRW20</strain>
    </source>
</reference>
<name>A0A409WR31_9AGAR</name>
<dbReference type="AlphaFoldDB" id="A0A409WR31"/>